<sequence>MFEKGPICQSKDSYRSNDLNKQFMTQLTTEPTNIDQQREHYNNIQYKQATINSSGGCPPFRETICDFFFIAFILIFGLIMYSSHKNSDQQGLSPPYIILIVVYLIGTPVRIFSSSARKYLKNAKSREQIVEYGKQMAKLNPTLQYKVSSYHIVRSRSSKGKSSSRRVTTFTKEEQFSYSQVQDKTEDLSGIMQSDGCIRLKSIFVWYKGSPLTENNWEMLKNFMEQQAKCRDTHWEGHETSTIQGLLREQLVFINGIPFYLSLPVLILSYVFFLSIFYNILFYKSTGSCDFNIQKTVYCDQYIGNHLQQLISFQPNTPGVNLIPQQQQIQIQQQDPTQFNQNQNQNFNQNSNQNFNQNPYQQDVNIMMTPYLNQNNNQNYQNQPFSDQNNIGFNQQYQYNEQNQNMVIKQTPTSVQQPENPLFNPMSSNYGLRKIILPKRVIFALGNKENGVKTTEILANTPYALFKSMVYNHLSYMKENYNNTFDFPKDGRGKMEQQKFINEKLPINGGLQIMAWEAICKNGLSVLLRIEGRLTLKNIKISQKIIFQMLMGLMEDSSFNKIWRNSIHQKVPKIFQKRNEQKQQMGNQRSMILILLKG</sequence>
<keyword evidence="1" id="KW-0812">Transmembrane</keyword>
<organism evidence="2 3">
    <name type="scientific">Pseudocohnilembus persalinus</name>
    <name type="common">Ciliate</name>
    <dbReference type="NCBI Taxonomy" id="266149"/>
    <lineage>
        <taxon>Eukaryota</taxon>
        <taxon>Sar</taxon>
        <taxon>Alveolata</taxon>
        <taxon>Ciliophora</taxon>
        <taxon>Intramacronucleata</taxon>
        <taxon>Oligohymenophorea</taxon>
        <taxon>Scuticociliatia</taxon>
        <taxon>Philasterida</taxon>
        <taxon>Pseudocohnilembidae</taxon>
        <taxon>Pseudocohnilembus</taxon>
    </lineage>
</organism>
<feature type="transmembrane region" description="Helical" evidence="1">
    <location>
        <begin position="64"/>
        <end position="83"/>
    </location>
</feature>
<dbReference type="Proteomes" id="UP000054937">
    <property type="component" value="Unassembled WGS sequence"/>
</dbReference>
<reference evidence="2 3" key="1">
    <citation type="journal article" date="2015" name="Sci. Rep.">
        <title>Genome of the facultative scuticociliatosis pathogen Pseudocohnilembus persalinus provides insight into its virulence through horizontal gene transfer.</title>
        <authorList>
            <person name="Xiong J."/>
            <person name="Wang G."/>
            <person name="Cheng J."/>
            <person name="Tian M."/>
            <person name="Pan X."/>
            <person name="Warren A."/>
            <person name="Jiang C."/>
            <person name="Yuan D."/>
            <person name="Miao W."/>
        </authorList>
    </citation>
    <scope>NUCLEOTIDE SEQUENCE [LARGE SCALE GENOMIC DNA]</scope>
    <source>
        <strain evidence="2">36N120E</strain>
    </source>
</reference>
<gene>
    <name evidence="2" type="ORF">PPERSA_04514</name>
</gene>
<comment type="caution">
    <text evidence="2">The sequence shown here is derived from an EMBL/GenBank/DDBJ whole genome shotgun (WGS) entry which is preliminary data.</text>
</comment>
<dbReference type="InParanoid" id="A0A0V0QUD3"/>
<proteinExistence type="predicted"/>
<protein>
    <recommendedName>
        <fullName evidence="4">Transmembrane protein</fullName>
    </recommendedName>
</protein>
<name>A0A0V0QUD3_PSEPJ</name>
<keyword evidence="3" id="KW-1185">Reference proteome</keyword>
<keyword evidence="1" id="KW-1133">Transmembrane helix</keyword>
<dbReference type="AlphaFoldDB" id="A0A0V0QUD3"/>
<evidence type="ECO:0000256" key="1">
    <source>
        <dbReference type="SAM" id="Phobius"/>
    </source>
</evidence>
<evidence type="ECO:0000313" key="2">
    <source>
        <dbReference type="EMBL" id="KRX05477.1"/>
    </source>
</evidence>
<feature type="transmembrane region" description="Helical" evidence="1">
    <location>
        <begin position="257"/>
        <end position="281"/>
    </location>
</feature>
<keyword evidence="1" id="KW-0472">Membrane</keyword>
<feature type="transmembrane region" description="Helical" evidence="1">
    <location>
        <begin position="95"/>
        <end position="112"/>
    </location>
</feature>
<evidence type="ECO:0008006" key="4">
    <source>
        <dbReference type="Google" id="ProtNLM"/>
    </source>
</evidence>
<evidence type="ECO:0000313" key="3">
    <source>
        <dbReference type="Proteomes" id="UP000054937"/>
    </source>
</evidence>
<dbReference type="EMBL" id="LDAU01000107">
    <property type="protein sequence ID" value="KRX05477.1"/>
    <property type="molecule type" value="Genomic_DNA"/>
</dbReference>
<accession>A0A0V0QUD3</accession>